<proteinExistence type="inferred from homology"/>
<comment type="catalytic activity">
    <reaction evidence="5">
        <text>dCMP + ATP = dCDP + ADP</text>
        <dbReference type="Rhea" id="RHEA:25094"/>
        <dbReference type="ChEBI" id="CHEBI:30616"/>
        <dbReference type="ChEBI" id="CHEBI:57566"/>
        <dbReference type="ChEBI" id="CHEBI:58593"/>
        <dbReference type="ChEBI" id="CHEBI:456216"/>
        <dbReference type="EC" id="2.7.4.25"/>
    </reaction>
</comment>
<dbReference type="Proteomes" id="UP000779508">
    <property type="component" value="Unassembled WGS sequence"/>
</dbReference>
<dbReference type="GO" id="GO:0016301">
    <property type="term" value="F:kinase activity"/>
    <property type="evidence" value="ECO:0007669"/>
    <property type="project" value="UniProtKB-KW"/>
</dbReference>
<sequence>MEYIQIAIDGPAGAGKSTIAKKIAKCLDITYIDTGAMYRALTYKVLVNNVDIYNEEEIIKLARESDIKFFQENIYLDNQKVNEEIRSIEVNKNVSYVAKIREVRLILVNLQRKIALDQDVIMDGRDIGTHVLPNARLKIFLTASVEERATRRYTELKGKCNDISFNEIKKDIINRDKIDSERKSAPLVKAEDAIVIDTTGLSIDDVVEKIIDLLRGE</sequence>
<dbReference type="PANTHER" id="PTHR21299">
    <property type="entry name" value="CYTIDYLATE KINASE/PANTOATE-BETA-ALANINE LIGASE"/>
    <property type="match status" value="1"/>
</dbReference>
<evidence type="ECO:0000313" key="7">
    <source>
        <dbReference type="EMBL" id="MBU5677509.1"/>
    </source>
</evidence>
<keyword evidence="3 5" id="KW-0418">Kinase</keyword>
<comment type="catalytic activity">
    <reaction evidence="5">
        <text>CMP + ATP = CDP + ADP</text>
        <dbReference type="Rhea" id="RHEA:11600"/>
        <dbReference type="ChEBI" id="CHEBI:30616"/>
        <dbReference type="ChEBI" id="CHEBI:58069"/>
        <dbReference type="ChEBI" id="CHEBI:60377"/>
        <dbReference type="ChEBI" id="CHEBI:456216"/>
        <dbReference type="EC" id="2.7.4.25"/>
    </reaction>
</comment>
<dbReference type="NCBIfam" id="TIGR00017">
    <property type="entry name" value="cmk"/>
    <property type="match status" value="1"/>
</dbReference>
<keyword evidence="8" id="KW-1185">Reference proteome</keyword>
<keyword evidence="4 5" id="KW-0067">ATP-binding</keyword>
<accession>A0ABS6G5S1</accession>
<dbReference type="PANTHER" id="PTHR21299:SF2">
    <property type="entry name" value="CYTIDYLATE KINASE"/>
    <property type="match status" value="1"/>
</dbReference>
<feature type="domain" description="Cytidylate kinase" evidence="6">
    <location>
        <begin position="6"/>
        <end position="214"/>
    </location>
</feature>
<evidence type="ECO:0000256" key="2">
    <source>
        <dbReference type="ARBA" id="ARBA00022741"/>
    </source>
</evidence>
<name>A0ABS6G5S1_9FIRM</name>
<dbReference type="InterPro" id="IPR003136">
    <property type="entry name" value="Cytidylate_kin"/>
</dbReference>
<feature type="binding site" evidence="5">
    <location>
        <begin position="10"/>
        <end position="18"/>
    </location>
    <ligand>
        <name>ATP</name>
        <dbReference type="ChEBI" id="CHEBI:30616"/>
    </ligand>
</feature>
<protein>
    <recommendedName>
        <fullName evidence="5">Cytidylate kinase</fullName>
        <shortName evidence="5">CK</shortName>
        <ecNumber evidence="5">2.7.4.25</ecNumber>
    </recommendedName>
    <alternativeName>
        <fullName evidence="5">Cytidine monophosphate kinase</fullName>
        <shortName evidence="5">CMP kinase</shortName>
    </alternativeName>
</protein>
<evidence type="ECO:0000256" key="5">
    <source>
        <dbReference type="HAMAP-Rule" id="MF_00238"/>
    </source>
</evidence>
<comment type="subcellular location">
    <subcellularLocation>
        <location evidence="5">Cytoplasm</location>
    </subcellularLocation>
</comment>
<comment type="caution">
    <text evidence="7">The sequence shown here is derived from an EMBL/GenBank/DDBJ whole genome shotgun (WGS) entry which is preliminary data.</text>
</comment>
<reference evidence="7 8" key="1">
    <citation type="submission" date="2021-06" db="EMBL/GenBank/DDBJ databases">
        <authorList>
            <person name="Sun Q."/>
            <person name="Li D."/>
        </authorList>
    </citation>
    <scope>NUCLEOTIDE SEQUENCE [LARGE SCALE GENOMIC DNA]</scope>
    <source>
        <strain evidence="7 8">MSJ-5</strain>
    </source>
</reference>
<dbReference type="InterPro" id="IPR011994">
    <property type="entry name" value="Cytidylate_kinase_dom"/>
</dbReference>
<dbReference type="Pfam" id="PF02224">
    <property type="entry name" value="Cytidylate_kin"/>
    <property type="match status" value="1"/>
</dbReference>
<comment type="similarity">
    <text evidence="5">Belongs to the cytidylate kinase family. Type 1 subfamily.</text>
</comment>
<dbReference type="CDD" id="cd02020">
    <property type="entry name" value="CMPK"/>
    <property type="match status" value="1"/>
</dbReference>
<evidence type="ECO:0000256" key="4">
    <source>
        <dbReference type="ARBA" id="ARBA00022840"/>
    </source>
</evidence>
<dbReference type="EC" id="2.7.4.25" evidence="5"/>
<evidence type="ECO:0000256" key="3">
    <source>
        <dbReference type="ARBA" id="ARBA00022777"/>
    </source>
</evidence>
<evidence type="ECO:0000256" key="1">
    <source>
        <dbReference type="ARBA" id="ARBA00022679"/>
    </source>
</evidence>
<keyword evidence="2 5" id="KW-0547">Nucleotide-binding</keyword>
<evidence type="ECO:0000313" key="8">
    <source>
        <dbReference type="Proteomes" id="UP000779508"/>
    </source>
</evidence>
<dbReference type="EMBL" id="JAHLQK010000005">
    <property type="protein sequence ID" value="MBU5677509.1"/>
    <property type="molecule type" value="Genomic_DNA"/>
</dbReference>
<evidence type="ECO:0000259" key="6">
    <source>
        <dbReference type="Pfam" id="PF02224"/>
    </source>
</evidence>
<dbReference type="RefSeq" id="WP_216418299.1">
    <property type="nucleotide sequence ID" value="NZ_JAHLQK010000005.1"/>
</dbReference>
<dbReference type="HAMAP" id="MF_00238">
    <property type="entry name" value="Cytidyl_kinase_type1"/>
    <property type="match status" value="1"/>
</dbReference>
<keyword evidence="1 5" id="KW-0808">Transferase</keyword>
<gene>
    <name evidence="5 7" type="primary">cmk</name>
    <name evidence="7" type="ORF">KQI88_13885</name>
</gene>
<organism evidence="7 8">
    <name type="scientific">Alkaliphilus flagellatus</name>
    <dbReference type="NCBI Taxonomy" id="2841507"/>
    <lineage>
        <taxon>Bacteria</taxon>
        <taxon>Bacillati</taxon>
        <taxon>Bacillota</taxon>
        <taxon>Clostridia</taxon>
        <taxon>Peptostreptococcales</taxon>
        <taxon>Natronincolaceae</taxon>
        <taxon>Alkaliphilus</taxon>
    </lineage>
</organism>
<keyword evidence="5" id="KW-0963">Cytoplasm</keyword>